<proteinExistence type="predicted"/>
<reference evidence="1 2" key="1">
    <citation type="submission" date="2021-07" db="EMBL/GenBank/DDBJ databases">
        <title>Paenibacillus radiodurans sp. nov., isolated from the southeastern edge of Tengger Desert.</title>
        <authorList>
            <person name="Zhang G."/>
        </authorList>
    </citation>
    <scope>NUCLEOTIDE SEQUENCE [LARGE SCALE GENOMIC DNA]</scope>
    <source>
        <strain evidence="1 2">DT7-4</strain>
    </source>
</reference>
<dbReference type="Proteomes" id="UP000812277">
    <property type="component" value="Unassembled WGS sequence"/>
</dbReference>
<name>A0ABS7D1X2_9BACL</name>
<evidence type="ECO:0000313" key="1">
    <source>
        <dbReference type="EMBL" id="MBW7473801.1"/>
    </source>
</evidence>
<sequence length="367" mass="42186">MSKKLPMSEPFMTSWQWHANLLSILSSYGQTSSWIFSNYIHLFCEKDLTGHAYVDVLPMFPMQKCPWVDVQTISRKTLQNMKAGILELLISSIDDGCYVYGMFDLKYIKRGENYARNKRIAPHDLFISGYDAENEMFYVNDFIFDYKYSQKTVPYHEIVEAYEKMDPDYDTLNEGKGGIQLVSFNAAASYGLDAVLVKESLHEYLHSKNPTERNRASENPRDLAFGLEVYASLAAFLESLKTEGKHMDSRPLHVLVDHKEMMIERIKFLDSNGFLRESEQLLKLYQAILDEFLVIRNTFIKATIKGDRSLLDYIISKLDSIVSAEKEAVQLFIDNLLEKQEVTFVNNFNGKSLWWDGSATESAPAAL</sequence>
<gene>
    <name evidence="1" type="ORF">K0T92_03465</name>
</gene>
<dbReference type="RefSeq" id="WP_219870998.1">
    <property type="nucleotide sequence ID" value="NZ_JAHZIJ010000001.1"/>
</dbReference>
<accession>A0ABS7D1X2</accession>
<organism evidence="1 2">
    <name type="scientific">Paenibacillus oenotherae</name>
    <dbReference type="NCBI Taxonomy" id="1435645"/>
    <lineage>
        <taxon>Bacteria</taxon>
        <taxon>Bacillati</taxon>
        <taxon>Bacillota</taxon>
        <taxon>Bacilli</taxon>
        <taxon>Bacillales</taxon>
        <taxon>Paenibacillaceae</taxon>
        <taxon>Paenibacillus</taxon>
    </lineage>
</organism>
<keyword evidence="2" id="KW-1185">Reference proteome</keyword>
<evidence type="ECO:0000313" key="2">
    <source>
        <dbReference type="Proteomes" id="UP000812277"/>
    </source>
</evidence>
<dbReference type="EMBL" id="JAHZIJ010000001">
    <property type="protein sequence ID" value="MBW7473801.1"/>
    <property type="molecule type" value="Genomic_DNA"/>
</dbReference>
<comment type="caution">
    <text evidence="1">The sequence shown here is derived from an EMBL/GenBank/DDBJ whole genome shotgun (WGS) entry which is preliminary data.</text>
</comment>
<protein>
    <submittedName>
        <fullName evidence="1">Uncharacterized protein</fullName>
    </submittedName>
</protein>